<evidence type="ECO:0000313" key="3">
    <source>
        <dbReference type="EMBL" id="CAJ0604825.1"/>
    </source>
</evidence>
<name>A0AA36H646_CYLNA</name>
<dbReference type="EMBL" id="CATQJL010000316">
    <property type="protein sequence ID" value="CAJ0604825.1"/>
    <property type="molecule type" value="Genomic_DNA"/>
</dbReference>
<organism evidence="3 4">
    <name type="scientific">Cylicocyclus nassatus</name>
    <name type="common">Nematode worm</name>
    <dbReference type="NCBI Taxonomy" id="53992"/>
    <lineage>
        <taxon>Eukaryota</taxon>
        <taxon>Metazoa</taxon>
        <taxon>Ecdysozoa</taxon>
        <taxon>Nematoda</taxon>
        <taxon>Chromadorea</taxon>
        <taxon>Rhabditida</taxon>
        <taxon>Rhabditina</taxon>
        <taxon>Rhabditomorpha</taxon>
        <taxon>Strongyloidea</taxon>
        <taxon>Strongylidae</taxon>
        <taxon>Cylicocyclus</taxon>
    </lineage>
</organism>
<feature type="chain" id="PRO_5041207747" evidence="2">
    <location>
        <begin position="23"/>
        <end position="164"/>
    </location>
</feature>
<proteinExistence type="inferred from homology"/>
<accession>A0AA36H646</accession>
<dbReference type="Proteomes" id="UP001176961">
    <property type="component" value="Unassembled WGS sequence"/>
</dbReference>
<dbReference type="Gene3D" id="3.30.70.120">
    <property type="match status" value="1"/>
</dbReference>
<dbReference type="PANTHER" id="PTHR23419">
    <property type="entry name" value="DIVALENT CATION TOLERANCE CUTA-RELATED"/>
    <property type="match status" value="1"/>
</dbReference>
<dbReference type="GO" id="GO:0010038">
    <property type="term" value="P:response to metal ion"/>
    <property type="evidence" value="ECO:0007669"/>
    <property type="project" value="InterPro"/>
</dbReference>
<keyword evidence="4" id="KW-1185">Reference proteome</keyword>
<dbReference type="PANTHER" id="PTHR23419:SF8">
    <property type="entry name" value="FI09726P"/>
    <property type="match status" value="1"/>
</dbReference>
<feature type="signal peptide" evidence="2">
    <location>
        <begin position="1"/>
        <end position="22"/>
    </location>
</feature>
<dbReference type="Pfam" id="PF03091">
    <property type="entry name" value="CutA1"/>
    <property type="match status" value="1"/>
</dbReference>
<dbReference type="InterPro" id="IPR011322">
    <property type="entry name" value="N-reg_PII-like_a/b"/>
</dbReference>
<comment type="similarity">
    <text evidence="1">Belongs to the CutA family.</text>
</comment>
<dbReference type="InterPro" id="IPR015867">
    <property type="entry name" value="N-reg_PII/ATP_PRibTrfase_C"/>
</dbReference>
<dbReference type="AlphaFoldDB" id="A0AA36H646"/>
<dbReference type="InterPro" id="IPR004323">
    <property type="entry name" value="Ion_tolerance_CutA"/>
</dbReference>
<comment type="caution">
    <text evidence="3">The sequence shown here is derived from an EMBL/GenBank/DDBJ whole genome shotgun (WGS) entry which is preliminary data.</text>
</comment>
<evidence type="ECO:0000313" key="4">
    <source>
        <dbReference type="Proteomes" id="UP001176961"/>
    </source>
</evidence>
<sequence length="164" mass="18102">MLAMFRSIATYLIISMISGAWASLEPVGTFASTLNSSLTHNTMASGAAAVFSRMSNLRMVYVTAPSKEAALKIARIAVERKLTACANIIPEITSIYEWEGKVHEDPETILIMKTQESLLEELHKVVIENHSYDVPAFVSIPIDGASKPYADWLLDQTKKINTEL</sequence>
<evidence type="ECO:0000256" key="1">
    <source>
        <dbReference type="ARBA" id="ARBA00010169"/>
    </source>
</evidence>
<gene>
    <name evidence="3" type="ORF">CYNAS_LOCUS16808</name>
</gene>
<evidence type="ECO:0000256" key="2">
    <source>
        <dbReference type="SAM" id="SignalP"/>
    </source>
</evidence>
<dbReference type="SUPFAM" id="SSF54913">
    <property type="entry name" value="GlnB-like"/>
    <property type="match status" value="1"/>
</dbReference>
<dbReference type="GO" id="GO:0005507">
    <property type="term" value="F:copper ion binding"/>
    <property type="evidence" value="ECO:0007669"/>
    <property type="project" value="TreeGrafter"/>
</dbReference>
<keyword evidence="2" id="KW-0732">Signal</keyword>
<reference evidence="3" key="1">
    <citation type="submission" date="2023-07" db="EMBL/GenBank/DDBJ databases">
        <authorList>
            <consortium name="CYATHOMIX"/>
        </authorList>
    </citation>
    <scope>NUCLEOTIDE SEQUENCE</scope>
    <source>
        <strain evidence="3">N/A</strain>
    </source>
</reference>
<protein>
    <submittedName>
        <fullName evidence="3">Uncharacterized protein</fullName>
    </submittedName>
</protein>